<accession>A8RM73</accession>
<dbReference type="eggNOG" id="COG2812">
    <property type="taxonomic scope" value="Bacteria"/>
</dbReference>
<dbReference type="NCBIfam" id="TIGR00678">
    <property type="entry name" value="holB"/>
    <property type="match status" value="1"/>
</dbReference>
<dbReference type="SUPFAM" id="SSF48019">
    <property type="entry name" value="post-AAA+ oligomerization domain-like"/>
    <property type="match status" value="1"/>
</dbReference>
<dbReference type="GO" id="GO:0003677">
    <property type="term" value="F:DNA binding"/>
    <property type="evidence" value="ECO:0007669"/>
    <property type="project" value="InterPro"/>
</dbReference>
<dbReference type="SUPFAM" id="SSF52540">
    <property type="entry name" value="P-loop containing nucleoside triphosphate hydrolases"/>
    <property type="match status" value="1"/>
</dbReference>
<evidence type="ECO:0000256" key="7">
    <source>
        <dbReference type="ARBA" id="ARBA00049244"/>
    </source>
</evidence>
<protein>
    <recommendedName>
        <fullName evidence="2">DNA polymerase III subunit delta'</fullName>
        <ecNumber evidence="1">2.7.7.7</ecNumber>
    </recommendedName>
</protein>
<evidence type="ECO:0000259" key="8">
    <source>
        <dbReference type="Pfam" id="PF09115"/>
    </source>
</evidence>
<sequence length="368" mass="42134">MLYLLRMSVPAGMEVRIYRFRAFPGFWKPGRQRKGEPITMLGFNDILGHEQIKEHFRNAVQTGKVSHAYILSGEAGMGRKSLANAFALSLLCEKGMEEPCMQCHACKQVLSGNHPDLIYVTHEKPASIGVDDIREQINDTIQVRPYSSYYKIYIMDEAEKMTVQAQNALLKTIEEPPAYAVILLLTTNQDAFLPTILSRCVQLKLKPLKDSVVKEYLIQSLGENESEADIYAAFARGNLGKAIHLAQSEEFGVMYREMLHLLKHIKDTDISELLDYIRKVKEENLDIRECLDFMQMWYRDILMYKTTKDINLLIFRDEFSAVKSVSTTSGYDGLEKILEAIDKARIRLDANVNTELVMELMLLTMKEN</sequence>
<evidence type="ECO:0000256" key="1">
    <source>
        <dbReference type="ARBA" id="ARBA00012417"/>
    </source>
</evidence>
<comment type="catalytic activity">
    <reaction evidence="7">
        <text>DNA(n) + a 2'-deoxyribonucleoside 5'-triphosphate = DNA(n+1) + diphosphate</text>
        <dbReference type="Rhea" id="RHEA:22508"/>
        <dbReference type="Rhea" id="RHEA-COMP:17339"/>
        <dbReference type="Rhea" id="RHEA-COMP:17340"/>
        <dbReference type="ChEBI" id="CHEBI:33019"/>
        <dbReference type="ChEBI" id="CHEBI:61560"/>
        <dbReference type="ChEBI" id="CHEBI:173112"/>
        <dbReference type="EC" id="2.7.7.7"/>
    </reaction>
</comment>
<dbReference type="InterPro" id="IPR008921">
    <property type="entry name" value="DNA_pol3_clamp-load_cplx_C"/>
</dbReference>
<dbReference type="GO" id="GO:0009360">
    <property type="term" value="C:DNA polymerase III complex"/>
    <property type="evidence" value="ECO:0007669"/>
    <property type="project" value="InterPro"/>
</dbReference>
<evidence type="ECO:0000256" key="5">
    <source>
        <dbReference type="ARBA" id="ARBA00022705"/>
    </source>
</evidence>
<dbReference type="InterPro" id="IPR004622">
    <property type="entry name" value="DNA_pol_HolB"/>
</dbReference>
<evidence type="ECO:0000256" key="3">
    <source>
        <dbReference type="ARBA" id="ARBA00022679"/>
    </source>
</evidence>
<dbReference type="HOGENOM" id="CLU_006229_4_0_9"/>
<keyword evidence="3" id="KW-0808">Transferase</keyword>
<dbReference type="EC" id="2.7.7.7" evidence="1"/>
<dbReference type="InterPro" id="IPR027417">
    <property type="entry name" value="P-loop_NTPase"/>
</dbReference>
<dbReference type="Proteomes" id="UP000005396">
    <property type="component" value="Unassembled WGS sequence"/>
</dbReference>
<evidence type="ECO:0000313" key="9">
    <source>
        <dbReference type="EMBL" id="EDP17884.1"/>
    </source>
</evidence>
<keyword evidence="5" id="KW-0235">DNA replication</keyword>
<dbReference type="GO" id="GO:0008408">
    <property type="term" value="F:3'-5' exonuclease activity"/>
    <property type="evidence" value="ECO:0007669"/>
    <property type="project" value="InterPro"/>
</dbReference>
<evidence type="ECO:0000313" key="10">
    <source>
        <dbReference type="Proteomes" id="UP000005396"/>
    </source>
</evidence>
<reference evidence="9 10" key="1">
    <citation type="submission" date="2007-08" db="EMBL/GenBank/DDBJ databases">
        <authorList>
            <person name="Fulton L."/>
            <person name="Clifton S."/>
            <person name="Fulton B."/>
            <person name="Xu J."/>
            <person name="Minx P."/>
            <person name="Pepin K.H."/>
            <person name="Johnson M."/>
            <person name="Thiruvilangam P."/>
            <person name="Bhonagiri V."/>
            <person name="Nash W.E."/>
            <person name="Mardis E.R."/>
            <person name="Wilson R.K."/>
        </authorList>
    </citation>
    <scope>NUCLEOTIDE SEQUENCE [LARGE SCALE GENOMIC DNA]</scope>
    <source>
        <strain evidence="10">ATCC BAA-613 / DSM 15670 / CCUG 46953 / JCM 12243 / WAL 16351</strain>
    </source>
</reference>
<dbReference type="AlphaFoldDB" id="A8RM73"/>
<dbReference type="Pfam" id="PF09115">
    <property type="entry name" value="DNApol3-delta_C"/>
    <property type="match status" value="1"/>
</dbReference>
<reference evidence="9 10" key="2">
    <citation type="submission" date="2007-09" db="EMBL/GenBank/DDBJ databases">
        <title>Draft genome sequence of Clostridium bolteae (ATCC BAA-613).</title>
        <authorList>
            <person name="Sudarsanam P."/>
            <person name="Ley R."/>
            <person name="Guruge J."/>
            <person name="Turnbaugh P.J."/>
            <person name="Mahowald M."/>
            <person name="Liep D."/>
            <person name="Gordon J."/>
        </authorList>
    </citation>
    <scope>NUCLEOTIDE SEQUENCE [LARGE SCALE GENOMIC DNA]</scope>
    <source>
        <strain evidence="10">ATCC BAA-613 / DSM 15670 / CCUG 46953 / JCM 12243 / WAL 16351</strain>
    </source>
</reference>
<dbReference type="Gene3D" id="3.40.50.300">
    <property type="entry name" value="P-loop containing nucleotide triphosphate hydrolases"/>
    <property type="match status" value="1"/>
</dbReference>
<gene>
    <name evidence="9" type="ORF">CLOBOL_01836</name>
</gene>
<dbReference type="EMBL" id="ABCC02000020">
    <property type="protein sequence ID" value="EDP17884.1"/>
    <property type="molecule type" value="Genomic_DNA"/>
</dbReference>
<evidence type="ECO:0000256" key="2">
    <source>
        <dbReference type="ARBA" id="ARBA00014363"/>
    </source>
</evidence>
<dbReference type="Pfam" id="PF13177">
    <property type="entry name" value="DNA_pol3_delta2"/>
    <property type="match status" value="1"/>
</dbReference>
<dbReference type="PaxDb" id="411902-CLOBOL_01836"/>
<dbReference type="GO" id="GO:0003887">
    <property type="term" value="F:DNA-directed DNA polymerase activity"/>
    <property type="evidence" value="ECO:0007669"/>
    <property type="project" value="UniProtKB-KW"/>
</dbReference>
<evidence type="ECO:0000256" key="4">
    <source>
        <dbReference type="ARBA" id="ARBA00022695"/>
    </source>
</evidence>
<keyword evidence="4" id="KW-0548">Nucleotidyltransferase</keyword>
<dbReference type="GO" id="GO:0006261">
    <property type="term" value="P:DNA-templated DNA replication"/>
    <property type="evidence" value="ECO:0007669"/>
    <property type="project" value="TreeGrafter"/>
</dbReference>
<comment type="caution">
    <text evidence="9">The sequence shown here is derived from an EMBL/GenBank/DDBJ whole genome shotgun (WGS) entry which is preliminary data.</text>
</comment>
<organism evidence="9 10">
    <name type="scientific">Enterocloster bolteae (strain ATCC BAA-613 / DSM 15670 / CCUG 46953 / JCM 12243 / WAL 16351)</name>
    <name type="common">Clostridium bolteae</name>
    <dbReference type="NCBI Taxonomy" id="411902"/>
    <lineage>
        <taxon>Bacteria</taxon>
        <taxon>Bacillati</taxon>
        <taxon>Bacillota</taxon>
        <taxon>Clostridia</taxon>
        <taxon>Lachnospirales</taxon>
        <taxon>Lachnospiraceae</taxon>
        <taxon>Enterocloster</taxon>
    </lineage>
</organism>
<name>A8RM73_ENTBW</name>
<keyword evidence="6" id="KW-0239">DNA-directed DNA polymerase</keyword>
<proteinExistence type="predicted"/>
<dbReference type="PANTHER" id="PTHR11669:SF8">
    <property type="entry name" value="DNA POLYMERASE III SUBUNIT DELTA"/>
    <property type="match status" value="1"/>
</dbReference>
<dbReference type="InterPro" id="IPR015199">
    <property type="entry name" value="DNA_pol_III_delta_C"/>
</dbReference>
<dbReference type="InterPro" id="IPR050238">
    <property type="entry name" value="DNA_Rep/Repair_Clamp_Loader"/>
</dbReference>
<feature type="domain" description="DNA polymerase III delta subunit C-terminal" evidence="8">
    <location>
        <begin position="271"/>
        <end position="365"/>
    </location>
</feature>
<evidence type="ECO:0000256" key="6">
    <source>
        <dbReference type="ARBA" id="ARBA00022932"/>
    </source>
</evidence>
<dbReference type="PANTHER" id="PTHR11669">
    <property type="entry name" value="REPLICATION FACTOR C / DNA POLYMERASE III GAMMA-TAU SUBUNIT"/>
    <property type="match status" value="1"/>
</dbReference>